<gene>
    <name evidence="2" type="ORF">EI555_013310</name>
</gene>
<name>A0A4U1FRA7_MONMO</name>
<evidence type="ECO:0000313" key="3">
    <source>
        <dbReference type="Proteomes" id="UP000308365"/>
    </source>
</evidence>
<dbReference type="AlphaFoldDB" id="A0A4U1FRA7"/>
<protein>
    <submittedName>
        <fullName evidence="2">Uncharacterized protein</fullName>
    </submittedName>
</protein>
<dbReference type="EMBL" id="RWIC01000047">
    <property type="protein sequence ID" value="TKC51736.1"/>
    <property type="molecule type" value="Genomic_DNA"/>
</dbReference>
<feature type="region of interest" description="Disordered" evidence="1">
    <location>
        <begin position="30"/>
        <end position="60"/>
    </location>
</feature>
<reference evidence="3" key="1">
    <citation type="journal article" date="2019" name="IScience">
        <title>Narwhal Genome Reveals Long-Term Low Genetic Diversity despite Current Large Abundance Size.</title>
        <authorList>
            <person name="Westbury M.V."/>
            <person name="Petersen B."/>
            <person name="Garde E."/>
            <person name="Heide-Jorgensen M.P."/>
            <person name="Lorenzen E.D."/>
        </authorList>
    </citation>
    <scope>NUCLEOTIDE SEQUENCE [LARGE SCALE GENOMIC DNA]</scope>
</reference>
<comment type="caution">
    <text evidence="2">The sequence shown here is derived from an EMBL/GenBank/DDBJ whole genome shotgun (WGS) entry which is preliminary data.</text>
</comment>
<evidence type="ECO:0000313" key="2">
    <source>
        <dbReference type="EMBL" id="TKC51736.1"/>
    </source>
</evidence>
<evidence type="ECO:0000256" key="1">
    <source>
        <dbReference type="SAM" id="MobiDB-lite"/>
    </source>
</evidence>
<dbReference type="Proteomes" id="UP000308365">
    <property type="component" value="Unassembled WGS sequence"/>
</dbReference>
<proteinExistence type="predicted"/>
<accession>A0A4U1FRA7</accession>
<organism evidence="2 3">
    <name type="scientific">Monodon monoceros</name>
    <name type="common">Narwhal</name>
    <name type="synonym">Ceratodon monodon</name>
    <dbReference type="NCBI Taxonomy" id="40151"/>
    <lineage>
        <taxon>Eukaryota</taxon>
        <taxon>Metazoa</taxon>
        <taxon>Chordata</taxon>
        <taxon>Craniata</taxon>
        <taxon>Vertebrata</taxon>
        <taxon>Euteleostomi</taxon>
        <taxon>Mammalia</taxon>
        <taxon>Eutheria</taxon>
        <taxon>Laurasiatheria</taxon>
        <taxon>Artiodactyla</taxon>
        <taxon>Whippomorpha</taxon>
        <taxon>Cetacea</taxon>
        <taxon>Odontoceti</taxon>
        <taxon>Monodontidae</taxon>
        <taxon>Monodon</taxon>
    </lineage>
</organism>
<sequence length="60" mass="6585">MRSRNHWRKESSSVFAAVASAEELPHLLGLQTNPSRCHNTGMGPEALEQRTGADNSLKLP</sequence>